<sequence>MKETPKLTTKNWYAWNPCLQNNLSNWPPALKHLNGITKPGDKKFNQKLDKNLCTILQSHAKLTGTNNINYLFIQPAKAEPWKLHKLYTFLKKDLTKMEHITESTLLNEAGRIQMFNVDIHKLVTDINEHWAKAKSMGYNLTWVLKIKTLIDQRKFIGTYQNCNTNLQDNG</sequence>
<dbReference type="AlphaFoldDB" id="I2FZ50"/>
<dbReference type="Proteomes" id="UP000006174">
    <property type="component" value="Unassembled WGS sequence"/>
</dbReference>
<reference evidence="1 2" key="1">
    <citation type="journal article" date="2012" name="Plant Cell">
        <title>Genome comparison of barley and maize smut fungi reveals targeted loss of RNA silencing components and species-specific presence of transposable elements.</title>
        <authorList>
            <person name="Laurie J.D."/>
            <person name="Ali S."/>
            <person name="Linning R."/>
            <person name="Mannhaupt G."/>
            <person name="Wong P."/>
            <person name="Gueldener U."/>
            <person name="Muensterkoetter M."/>
            <person name="Moore R."/>
            <person name="Kahmann R."/>
            <person name="Bakkeren G."/>
            <person name="Schirawski J."/>
        </authorList>
    </citation>
    <scope>NUCLEOTIDE SEQUENCE [LARGE SCALE GENOMIC DNA]</scope>
    <source>
        <strain evidence="2">Uh4875-4</strain>
    </source>
</reference>
<evidence type="ECO:0000313" key="1">
    <source>
        <dbReference type="EMBL" id="CCF52193.1"/>
    </source>
</evidence>
<name>I2FZ50_USTHO</name>
<dbReference type="HOGENOM" id="CLU_1571782_0_0_1"/>
<comment type="caution">
    <text evidence="1">The sequence shown here is derived from an EMBL/GenBank/DDBJ whole genome shotgun (WGS) entry which is preliminary data.</text>
</comment>
<keyword evidence="2" id="KW-1185">Reference proteome</keyword>
<proteinExistence type="predicted"/>
<organism evidence="1 2">
    <name type="scientific">Ustilago hordei</name>
    <name type="common">Barley covered smut fungus</name>
    <dbReference type="NCBI Taxonomy" id="120017"/>
    <lineage>
        <taxon>Eukaryota</taxon>
        <taxon>Fungi</taxon>
        <taxon>Dikarya</taxon>
        <taxon>Basidiomycota</taxon>
        <taxon>Ustilaginomycotina</taxon>
        <taxon>Ustilaginomycetes</taxon>
        <taxon>Ustilaginales</taxon>
        <taxon>Ustilaginaceae</taxon>
        <taxon>Ustilago</taxon>
    </lineage>
</organism>
<accession>I2FZ50</accession>
<protein>
    <submittedName>
        <fullName evidence="1">Uncharacterized protein</fullName>
    </submittedName>
</protein>
<evidence type="ECO:0000313" key="2">
    <source>
        <dbReference type="Proteomes" id="UP000006174"/>
    </source>
</evidence>
<dbReference type="EMBL" id="CAGI01000171">
    <property type="protein sequence ID" value="CCF52193.1"/>
    <property type="molecule type" value="Genomic_DNA"/>
</dbReference>
<gene>
    <name evidence="1" type="ORF">UHOR_08482</name>
</gene>